<feature type="compositionally biased region" description="Basic and acidic residues" evidence="1">
    <location>
        <begin position="1213"/>
        <end position="1231"/>
    </location>
</feature>
<gene>
    <name evidence="2" type="ORF">XAT740_LOCUS42461</name>
</gene>
<reference evidence="2" key="1">
    <citation type="submission" date="2021-02" db="EMBL/GenBank/DDBJ databases">
        <authorList>
            <person name="Nowell W R."/>
        </authorList>
    </citation>
    <scope>NUCLEOTIDE SEQUENCE</scope>
</reference>
<keyword evidence="3" id="KW-1185">Reference proteome</keyword>
<feature type="compositionally biased region" description="Basic residues" evidence="1">
    <location>
        <begin position="166"/>
        <end position="175"/>
    </location>
</feature>
<feature type="region of interest" description="Disordered" evidence="1">
    <location>
        <begin position="483"/>
        <end position="515"/>
    </location>
</feature>
<feature type="compositionally biased region" description="Pro residues" evidence="1">
    <location>
        <begin position="962"/>
        <end position="971"/>
    </location>
</feature>
<feature type="compositionally biased region" description="Low complexity" evidence="1">
    <location>
        <begin position="1139"/>
        <end position="1159"/>
    </location>
</feature>
<feature type="compositionally biased region" description="Low complexity" evidence="1">
    <location>
        <begin position="92"/>
        <end position="101"/>
    </location>
</feature>
<organism evidence="2 3">
    <name type="scientific">Adineta ricciae</name>
    <name type="common">Rotifer</name>
    <dbReference type="NCBI Taxonomy" id="249248"/>
    <lineage>
        <taxon>Eukaryota</taxon>
        <taxon>Metazoa</taxon>
        <taxon>Spiralia</taxon>
        <taxon>Gnathifera</taxon>
        <taxon>Rotifera</taxon>
        <taxon>Eurotatoria</taxon>
        <taxon>Bdelloidea</taxon>
        <taxon>Adinetida</taxon>
        <taxon>Adinetidae</taxon>
        <taxon>Adineta</taxon>
    </lineage>
</organism>
<evidence type="ECO:0000256" key="1">
    <source>
        <dbReference type="SAM" id="MobiDB-lite"/>
    </source>
</evidence>
<feature type="compositionally biased region" description="Pro residues" evidence="1">
    <location>
        <begin position="1081"/>
        <end position="1090"/>
    </location>
</feature>
<feature type="region of interest" description="Disordered" evidence="1">
    <location>
        <begin position="768"/>
        <end position="789"/>
    </location>
</feature>
<feature type="compositionally biased region" description="Basic and acidic residues" evidence="1">
    <location>
        <begin position="992"/>
        <end position="1007"/>
    </location>
</feature>
<protein>
    <submittedName>
        <fullName evidence="2">Uncharacterized protein</fullName>
    </submittedName>
</protein>
<feature type="compositionally biased region" description="Basic and acidic residues" evidence="1">
    <location>
        <begin position="104"/>
        <end position="121"/>
    </location>
</feature>
<comment type="caution">
    <text evidence="2">The sequence shown here is derived from an EMBL/GenBank/DDBJ whole genome shotgun (WGS) entry which is preliminary data.</text>
</comment>
<feature type="region of interest" description="Disordered" evidence="1">
    <location>
        <begin position="902"/>
        <end position="1007"/>
    </location>
</feature>
<dbReference type="AlphaFoldDB" id="A0A815W9M4"/>
<feature type="compositionally biased region" description="Basic and acidic residues" evidence="1">
    <location>
        <begin position="256"/>
        <end position="268"/>
    </location>
</feature>
<feature type="compositionally biased region" description="Basic and acidic residues" evidence="1">
    <location>
        <begin position="948"/>
        <end position="961"/>
    </location>
</feature>
<feature type="compositionally biased region" description="Basic and acidic residues" evidence="1">
    <location>
        <begin position="779"/>
        <end position="789"/>
    </location>
</feature>
<sequence length="1231" mass="139170">LTSSSCPTSRRLLFLNGFPFLGEKKSEAISSSSKSHSASNHPRADTHHGRTIYIQPQTSNELGQKVRSYSHLLKAKLFTKEERAKLKKLQSAKKQSSNSKATKTKTEPQHAPKTRDLVAVDDQERDRCRALLHLNQENGLVPVKDLQKTKKQKSIVSKVKNATSQAKKKVAKKAKSLLVDSKKKAKQEKPAKAATKASNSNEKKNKKKRSNDSQPPISSRADETPVKRQSTSSSTSPPPSASPPPSLSSNGKSKREKSPPAVEEHSEVLDEVDSFDNDNEEKNNSVVGRAYHFVKNMFQLSDDILENNHTHDDEPILVTTTTTNEQQHRQSRKLLSIEEFDNQKSIDLIPLNVFSSSGIHLSSRRLLSAKTSKRTTSSKEKKTNSDDNKPKVGWNYRYRISRYLADKKTRRSGYGNRALTNAKWKQNQKKTSSSADTKISKRKLLAFNGITSNDNDVSNPEIVSSVLITETFVPKRQLLTASASSSKKAKKVEKKVAPVKVDNDDSDDEHDLEKMSERRRMKSLEELTDPVEIVRSYDQGLFKPRVGWQFRYRVSRYVDYLRQNIREDQERLKLGLQAIKRKTPQELSGRRKRVLDKPFASEVEEAPVVDENKPHVGWRYRYRISKMNEAKERGDYVDDEEEKRQARLAQKQKGPGKGHGNDDECVEWEYDSLDPELRKIGEEGKRVGWAYRYRIRRKLDDLKQKQAETGIPFDWETLGGGGKREKKVTTTTEKSPTITPEERIKEGSKNVGWKYRYRVSKMKEAQKYEAAESSKTAKQKQDQLPPHERLDPVLAKLTPEQRSVGWQYRYRIRRKLDALKDIDQDTDSGRRRKKRKDKEKIIKQVEESIEKILNIDDIDETPFMEYFRRTSSYIFFGLLPTGRKSLCLLTSPLSLSFCKENDERDVKANPKKTVTATKAPEATQAPPTKKLQTKKEKSAKQFIHSRPRKLETIDEKIDEPVKPPSKSPSPPAVDKSPKKPSRPRSRTSSRRSSNEQVKHFDEEELPVKKLVGVESKKKNKKRYQIIGQEVKVKQKHIPPVTTTSSTPVTATAAPTPTETTTTRPRIVVTTSPPVVELPTTTTPPTPPPPARKPEVVSTTTTPPPPSRSILEMIEEDEATTLLSTKSTTTEELTEEINETNENLQTTATAAETSTLSSITDALGSATGSSESSSSDSESDSDDSDSASTDSDSHSSSEDYDPAPMQKIKQLYESTKENVHDVFDLKDEKDSS</sequence>
<feature type="compositionally biased region" description="Acidic residues" evidence="1">
    <location>
        <begin position="269"/>
        <end position="279"/>
    </location>
</feature>
<name>A0A815W9M4_ADIRI</name>
<feature type="compositionally biased region" description="Polar residues" evidence="1">
    <location>
        <begin position="423"/>
        <end position="436"/>
    </location>
</feature>
<feature type="region of interest" description="Disordered" evidence="1">
    <location>
        <begin position="409"/>
        <end position="436"/>
    </location>
</feature>
<feature type="region of interest" description="Disordered" evidence="1">
    <location>
        <begin position="1033"/>
        <end position="1231"/>
    </location>
</feature>
<feature type="compositionally biased region" description="Basic residues" evidence="1">
    <location>
        <begin position="978"/>
        <end position="989"/>
    </location>
</feature>
<feature type="compositionally biased region" description="Basic and acidic residues" evidence="1">
    <location>
        <begin position="377"/>
        <end position="390"/>
    </location>
</feature>
<feature type="region of interest" description="Disordered" evidence="1">
    <location>
        <begin position="86"/>
        <end position="121"/>
    </location>
</feature>
<feature type="region of interest" description="Disordered" evidence="1">
    <location>
        <begin position="367"/>
        <end position="391"/>
    </location>
</feature>
<proteinExistence type="predicted"/>
<evidence type="ECO:0000313" key="2">
    <source>
        <dbReference type="EMBL" id="CAF1545071.1"/>
    </source>
</evidence>
<feature type="region of interest" description="Disordered" evidence="1">
    <location>
        <begin position="143"/>
        <end position="283"/>
    </location>
</feature>
<dbReference type="EMBL" id="CAJNOR010005097">
    <property type="protein sequence ID" value="CAF1545071.1"/>
    <property type="molecule type" value="Genomic_DNA"/>
</dbReference>
<feature type="compositionally biased region" description="Low complexity" evidence="1">
    <location>
        <begin position="1119"/>
        <end position="1130"/>
    </location>
</feature>
<feature type="compositionally biased region" description="Pro residues" evidence="1">
    <location>
        <begin position="236"/>
        <end position="246"/>
    </location>
</feature>
<dbReference type="Proteomes" id="UP000663828">
    <property type="component" value="Unassembled WGS sequence"/>
</dbReference>
<feature type="region of interest" description="Disordered" evidence="1">
    <location>
        <begin position="632"/>
        <end position="664"/>
    </location>
</feature>
<accession>A0A815W9M4</accession>
<feature type="compositionally biased region" description="Low complexity" evidence="1">
    <location>
        <begin position="1037"/>
        <end position="1080"/>
    </location>
</feature>
<evidence type="ECO:0000313" key="3">
    <source>
        <dbReference type="Proteomes" id="UP000663828"/>
    </source>
</evidence>
<feature type="non-terminal residue" evidence="2">
    <location>
        <position position="1"/>
    </location>
</feature>